<feature type="compositionally biased region" description="Gly residues" evidence="1">
    <location>
        <begin position="1"/>
        <end position="44"/>
    </location>
</feature>
<feature type="region of interest" description="Disordered" evidence="1">
    <location>
        <begin position="1"/>
        <end position="59"/>
    </location>
</feature>
<organism evidence="2 3">
    <name type="scientific">Mycobacterium phage D29</name>
    <name type="common">Mycobacteriophage D29</name>
    <dbReference type="NCBI Taxonomy" id="28369"/>
    <lineage>
        <taxon>Viruses</taxon>
        <taxon>Duplodnaviria</taxon>
        <taxon>Heunggongvirae</taxon>
        <taxon>Uroviricota</taxon>
        <taxon>Caudoviricetes</taxon>
        <taxon>Fromanvirus</taxon>
    </lineage>
</organism>
<sequence length="315" mass="33469">MGGLGGGGGAAGSGRGGLGTGNAGTGGVLGGGGSGAGGGFGGSTGSQTPDWTYNSPMDPAQKRAAFNALAVAARDQHSPSDAKRIAKRDQMLGYVRGPWEQLEDDDSTRYDTLKQAMDDAMSKILSQAQVVHRTKHLDKLLDSGRISSLFEVGFSAGGDTPGQRALYEEAWFGKGHVPPVYSALEFDGVKPKGMSMYGSTKLYLKPEVRDRVTVTIGDSLMSSDSVFPGKPGDGLGLWANPNAIKNLVDPNKSREENMQAIYESFKKYAESNFIESQIHDGVILEDIEKVVFTQPPSSFLTDKLDKLGIPWEVES</sequence>
<organismHost>
    <name type="scientific">Mycobacterium</name>
    <dbReference type="NCBI Taxonomy" id="1763"/>
</organismHost>
<reference evidence="2 3" key="1">
    <citation type="submission" date="2018-01" db="EMBL/GenBank/DDBJ databases">
        <title>Genome sequence of Mycobacterium phage D29.</title>
        <authorList>
            <person name="Uchiyama J."/>
            <person name="Matsuzaki S."/>
        </authorList>
    </citation>
    <scope>NUCLEOTIDE SEQUENCE [LARGE SCALE GENOMIC DNA]</scope>
</reference>
<accession>A0A2Z5XCX8</accession>
<evidence type="ECO:0000313" key="2">
    <source>
        <dbReference type="EMBL" id="BBC44132.1"/>
    </source>
</evidence>
<proteinExistence type="predicted"/>
<dbReference type="Proteomes" id="UP000250156">
    <property type="component" value="Segment"/>
</dbReference>
<evidence type="ECO:0000313" key="3">
    <source>
        <dbReference type="Proteomes" id="UP000250156"/>
    </source>
</evidence>
<evidence type="ECO:0000256" key="1">
    <source>
        <dbReference type="SAM" id="MobiDB-lite"/>
    </source>
</evidence>
<protein>
    <submittedName>
        <fullName evidence="2">Uncharacterized protein</fullName>
    </submittedName>
</protein>
<name>A0A2Z5XCX8_BPMD2</name>
<dbReference type="EMBL" id="AP018480">
    <property type="protein sequence ID" value="BBC44132.1"/>
    <property type="molecule type" value="Genomic_DNA"/>
</dbReference>